<evidence type="ECO:0000256" key="5">
    <source>
        <dbReference type="ARBA" id="ARBA00011944"/>
    </source>
</evidence>
<feature type="domain" description="Quinolinate phosphoribosyl transferase C-terminal" evidence="13">
    <location>
        <begin position="112"/>
        <end position="275"/>
    </location>
</feature>
<dbReference type="InterPro" id="IPR002638">
    <property type="entry name" value="Quinolinate_PRibosylTrfase_C"/>
</dbReference>
<dbReference type="PIRSF" id="PIRSF006250">
    <property type="entry name" value="NadC_ModD"/>
    <property type="match status" value="1"/>
</dbReference>
<reference evidence="15 16" key="1">
    <citation type="journal article" date="2015" name="Microbiome">
        <title>Genomic resolution of linkages in carbon, nitrogen, and sulfur cycling among widespread estuary sediment bacteria.</title>
        <authorList>
            <person name="Baker B.J."/>
            <person name="Lazar C.S."/>
            <person name="Teske A.P."/>
            <person name="Dick G.J."/>
        </authorList>
    </citation>
    <scope>NUCLEOTIDE SEQUENCE [LARGE SCALE GENOMIC DNA]</scope>
    <source>
        <strain evidence="15">DG_26</strain>
    </source>
</reference>
<dbReference type="InterPro" id="IPR022412">
    <property type="entry name" value="Quinolinate_PRibosylTrfase_N"/>
</dbReference>
<dbReference type="InterPro" id="IPR027277">
    <property type="entry name" value="NadC/ModD"/>
</dbReference>
<evidence type="ECO:0000256" key="3">
    <source>
        <dbReference type="ARBA" id="ARBA00009400"/>
    </source>
</evidence>
<proteinExistence type="inferred from homology"/>
<dbReference type="AlphaFoldDB" id="A0A0S7WKH4"/>
<name>A0A0S7WKH4_UNCT6</name>
<dbReference type="SUPFAM" id="SSF51690">
    <property type="entry name" value="Nicotinate/Quinolinate PRTase C-terminal domain-like"/>
    <property type="match status" value="1"/>
</dbReference>
<evidence type="ECO:0000256" key="6">
    <source>
        <dbReference type="ARBA" id="ARBA00022642"/>
    </source>
</evidence>
<dbReference type="PANTHER" id="PTHR32179:SF3">
    <property type="entry name" value="NICOTINATE-NUCLEOTIDE PYROPHOSPHORYLASE [CARBOXYLATING]"/>
    <property type="match status" value="1"/>
</dbReference>
<feature type="domain" description="Quinolinate phosphoribosyl transferase N-terminal" evidence="14">
    <location>
        <begin position="25"/>
        <end position="110"/>
    </location>
</feature>
<dbReference type="Pfam" id="PF01729">
    <property type="entry name" value="QRPTase_C"/>
    <property type="match status" value="1"/>
</dbReference>
<dbReference type="SUPFAM" id="SSF54675">
    <property type="entry name" value="Nicotinate/Quinolinate PRTase N-terminal domain-like"/>
    <property type="match status" value="1"/>
</dbReference>
<evidence type="ECO:0000256" key="10">
    <source>
        <dbReference type="ARBA" id="ARBA00047445"/>
    </source>
</evidence>
<comment type="function">
    <text evidence="1">Involved in the catabolism of quinolinic acid (QA).</text>
</comment>
<keyword evidence="8 12" id="KW-0808">Transferase</keyword>
<comment type="similarity">
    <text evidence="3 12">Belongs to the NadC/ModD family.</text>
</comment>
<dbReference type="GO" id="GO:0034213">
    <property type="term" value="P:quinolinate catabolic process"/>
    <property type="evidence" value="ECO:0007669"/>
    <property type="project" value="TreeGrafter"/>
</dbReference>
<dbReference type="Pfam" id="PF02749">
    <property type="entry name" value="QRPTase_N"/>
    <property type="match status" value="1"/>
</dbReference>
<protein>
    <recommendedName>
        <fullName evidence="11">Probable nicotinate-nucleotide pyrophosphorylase [carboxylating]</fullName>
        <ecNumber evidence="5">2.4.2.19</ecNumber>
    </recommendedName>
    <alternativeName>
        <fullName evidence="9">Quinolinate phosphoribosyltransferase [decarboxylating]</fullName>
    </alternativeName>
</protein>
<evidence type="ECO:0000313" key="15">
    <source>
        <dbReference type="EMBL" id="KPJ50656.1"/>
    </source>
</evidence>
<dbReference type="InterPro" id="IPR036068">
    <property type="entry name" value="Nicotinate_pribotase-like_C"/>
</dbReference>
<dbReference type="GO" id="GO:0004514">
    <property type="term" value="F:nicotinate-nucleotide diphosphorylase (carboxylating) activity"/>
    <property type="evidence" value="ECO:0007669"/>
    <property type="project" value="UniProtKB-EC"/>
</dbReference>
<dbReference type="InterPro" id="IPR037128">
    <property type="entry name" value="Quinolinate_PRibosylTase_N_sf"/>
</dbReference>
<dbReference type="EC" id="2.4.2.19" evidence="5"/>
<dbReference type="PANTHER" id="PTHR32179">
    <property type="entry name" value="NICOTINATE-NUCLEOTIDE PYROPHOSPHORYLASE [CARBOXYLATING]"/>
    <property type="match status" value="1"/>
</dbReference>
<dbReference type="NCBIfam" id="TIGR00078">
    <property type="entry name" value="nadC"/>
    <property type="match status" value="1"/>
</dbReference>
<evidence type="ECO:0000256" key="7">
    <source>
        <dbReference type="ARBA" id="ARBA00022676"/>
    </source>
</evidence>
<comment type="catalytic activity">
    <reaction evidence="10">
        <text>nicotinate beta-D-ribonucleotide + CO2 + diphosphate = quinolinate + 5-phospho-alpha-D-ribose 1-diphosphate + 2 H(+)</text>
        <dbReference type="Rhea" id="RHEA:12733"/>
        <dbReference type="ChEBI" id="CHEBI:15378"/>
        <dbReference type="ChEBI" id="CHEBI:16526"/>
        <dbReference type="ChEBI" id="CHEBI:29959"/>
        <dbReference type="ChEBI" id="CHEBI:33019"/>
        <dbReference type="ChEBI" id="CHEBI:57502"/>
        <dbReference type="ChEBI" id="CHEBI:58017"/>
        <dbReference type="EC" id="2.4.2.19"/>
    </reaction>
</comment>
<evidence type="ECO:0000259" key="13">
    <source>
        <dbReference type="Pfam" id="PF01729"/>
    </source>
</evidence>
<dbReference type="GO" id="GO:0005737">
    <property type="term" value="C:cytoplasm"/>
    <property type="evidence" value="ECO:0007669"/>
    <property type="project" value="TreeGrafter"/>
</dbReference>
<dbReference type="InterPro" id="IPR004393">
    <property type="entry name" value="NadC"/>
</dbReference>
<dbReference type="Gene3D" id="3.20.20.70">
    <property type="entry name" value="Aldolase class I"/>
    <property type="match status" value="1"/>
</dbReference>
<gene>
    <name evidence="15" type="ORF">AMJ40_02150</name>
</gene>
<dbReference type="CDD" id="cd01572">
    <property type="entry name" value="QPRTase"/>
    <property type="match status" value="1"/>
</dbReference>
<organism evidence="15 16">
    <name type="scientific">candidate division TA06 bacterium DG_26</name>
    <dbReference type="NCBI Taxonomy" id="1703771"/>
    <lineage>
        <taxon>Bacteria</taxon>
        <taxon>Bacteria division TA06</taxon>
    </lineage>
</organism>
<dbReference type="EMBL" id="LIZT01000015">
    <property type="protein sequence ID" value="KPJ50656.1"/>
    <property type="molecule type" value="Genomic_DNA"/>
</dbReference>
<evidence type="ECO:0000313" key="16">
    <source>
        <dbReference type="Proteomes" id="UP000051124"/>
    </source>
</evidence>
<comment type="subunit">
    <text evidence="4">Hexamer formed by 3 homodimers.</text>
</comment>
<dbReference type="InterPro" id="IPR013785">
    <property type="entry name" value="Aldolase_TIM"/>
</dbReference>
<sequence>MSKLDVERIRSRVRLALEEDIGKGDITTALAVEESALVIGVLIAKQEGVLAGNPVAELVFKTVDPDVAYDSRLKDGTDLSYGSIVAHISGKAKSCLVAERVALNFLQRLSGIATLTREYVKRVQNTGARILDTRKTTPGLRYLEKYAVKVGGGENHRFSLDELILIKDNHIRAAGGVRQALRRVKDGNTNLLVEVEAKTLTEVQEAIEAGADRIMLDNMGVQMIQEAVQLVAGTVELEASGKVSLENVRAIAETGVQYISIGAITHSAPALDMSFEVQKVEHL</sequence>
<dbReference type="FunFam" id="3.90.1170.20:FF:000001">
    <property type="entry name" value="Nicotinate-nucleotide diphosphorylase (Carboxylating)"/>
    <property type="match status" value="1"/>
</dbReference>
<evidence type="ECO:0000256" key="11">
    <source>
        <dbReference type="ARBA" id="ARBA00069173"/>
    </source>
</evidence>
<comment type="pathway">
    <text evidence="2">Cofactor biosynthesis; NAD(+) biosynthesis; nicotinate D-ribonucleotide from quinolinate: step 1/1.</text>
</comment>
<evidence type="ECO:0000256" key="2">
    <source>
        <dbReference type="ARBA" id="ARBA00004893"/>
    </source>
</evidence>
<evidence type="ECO:0000256" key="12">
    <source>
        <dbReference type="PIRNR" id="PIRNR006250"/>
    </source>
</evidence>
<evidence type="ECO:0000256" key="8">
    <source>
        <dbReference type="ARBA" id="ARBA00022679"/>
    </source>
</evidence>
<dbReference type="Gene3D" id="3.90.1170.20">
    <property type="entry name" value="Quinolinate phosphoribosyl transferase, N-terminal domain"/>
    <property type="match status" value="1"/>
</dbReference>
<dbReference type="PATRIC" id="fig|1703771.3.peg.276"/>
<keyword evidence="6" id="KW-0662">Pyridine nucleotide biosynthesis</keyword>
<dbReference type="GO" id="GO:0009435">
    <property type="term" value="P:NAD+ biosynthetic process"/>
    <property type="evidence" value="ECO:0007669"/>
    <property type="project" value="UniProtKB-UniPathway"/>
</dbReference>
<evidence type="ECO:0000256" key="1">
    <source>
        <dbReference type="ARBA" id="ARBA00003237"/>
    </source>
</evidence>
<evidence type="ECO:0000259" key="14">
    <source>
        <dbReference type="Pfam" id="PF02749"/>
    </source>
</evidence>
<accession>A0A0S7WKH4</accession>
<dbReference type="FunFam" id="3.20.20.70:FF:000030">
    <property type="entry name" value="Nicotinate-nucleotide pyrophosphorylase, carboxylating"/>
    <property type="match status" value="1"/>
</dbReference>
<dbReference type="UniPathway" id="UPA00253">
    <property type="reaction ID" value="UER00331"/>
</dbReference>
<comment type="caution">
    <text evidence="15">The sequence shown here is derived from an EMBL/GenBank/DDBJ whole genome shotgun (WGS) entry which is preliminary data.</text>
</comment>
<keyword evidence="7 12" id="KW-0328">Glycosyltransferase</keyword>
<dbReference type="Proteomes" id="UP000051124">
    <property type="component" value="Unassembled WGS sequence"/>
</dbReference>
<evidence type="ECO:0000256" key="9">
    <source>
        <dbReference type="ARBA" id="ARBA00033102"/>
    </source>
</evidence>
<evidence type="ECO:0000256" key="4">
    <source>
        <dbReference type="ARBA" id="ARBA00011218"/>
    </source>
</evidence>